<dbReference type="Gene3D" id="3.40.50.1980">
    <property type="entry name" value="Nitrogenase molybdenum iron protein domain"/>
    <property type="match status" value="2"/>
</dbReference>
<comment type="caution">
    <text evidence="2">The sequence shown here is derived from an EMBL/GenBank/DDBJ whole genome shotgun (WGS) entry which is preliminary data.</text>
</comment>
<sequence>MSTQNKINFVYFIYKIRRKGVFVKKLVLFLLVLDFLYSKDNLTVFGASPPATYFLYSINPKLIAGTNYAFKHKELLYLKEEMKSLPIIGGWYGQGKTPNFETLIKVNPDLVITWNYNSSFKQVNDKLNNFGFKTFEVNLNTLKDYVKVYDEIGKVLFMEDRTKLLSEYTKTKLEEIESLEKNIKEKKSVYYAEGSDGLLTECDKSVHADLIEYIGAENPHKCSNKMGFGRDRISLEQLLLYNPDLIITQEENFYKNIYKNEKLKDLKAVKNKEVYLIPSSPFSWFDRPPSFMKILGAQWLGNIVYKDIYSFNINSRVKEFYRLFLDVSLDDEEIINLLKGE</sequence>
<evidence type="ECO:0000259" key="1">
    <source>
        <dbReference type="PROSITE" id="PS50983"/>
    </source>
</evidence>
<protein>
    <submittedName>
        <fullName evidence="2">ABC transporter substrate-binding protein</fullName>
    </submittedName>
</protein>
<dbReference type="Pfam" id="PF01497">
    <property type="entry name" value="Peripla_BP_2"/>
    <property type="match status" value="1"/>
</dbReference>
<proteinExistence type="predicted"/>
<dbReference type="InterPro" id="IPR002491">
    <property type="entry name" value="ABC_transptr_periplasmic_BD"/>
</dbReference>
<name>A0A4Q0YKI0_9BACT</name>
<gene>
    <name evidence="2" type="ORF">CRV08_03165</name>
</gene>
<evidence type="ECO:0000313" key="3">
    <source>
        <dbReference type="Proteomes" id="UP000290172"/>
    </source>
</evidence>
<dbReference type="PANTHER" id="PTHR30535">
    <property type="entry name" value="VITAMIN B12-BINDING PROTEIN"/>
    <property type="match status" value="1"/>
</dbReference>
<dbReference type="AlphaFoldDB" id="A0A4Q0YKI0"/>
<dbReference type="InterPro" id="IPR050902">
    <property type="entry name" value="ABC_Transporter_SBP"/>
</dbReference>
<dbReference type="Proteomes" id="UP000290172">
    <property type="component" value="Unassembled WGS sequence"/>
</dbReference>
<dbReference type="SUPFAM" id="SSF53807">
    <property type="entry name" value="Helical backbone' metal receptor"/>
    <property type="match status" value="1"/>
</dbReference>
<dbReference type="GO" id="GO:0071281">
    <property type="term" value="P:cellular response to iron ion"/>
    <property type="evidence" value="ECO:0007669"/>
    <property type="project" value="TreeGrafter"/>
</dbReference>
<accession>A0A4Q0YKI0</accession>
<reference evidence="2 3" key="1">
    <citation type="submission" date="2017-10" db="EMBL/GenBank/DDBJ databases">
        <title>Genomics of the genus Arcobacter.</title>
        <authorList>
            <person name="Perez-Cataluna A."/>
            <person name="Figueras M.J."/>
        </authorList>
    </citation>
    <scope>NUCLEOTIDE SEQUENCE [LARGE SCALE GENOMIC DNA]</scope>
    <source>
        <strain evidence="2 3">CECT 8993</strain>
    </source>
</reference>
<organism evidence="2 3">
    <name type="scientific">Halarcobacter ebronensis</name>
    <dbReference type="NCBI Taxonomy" id="1462615"/>
    <lineage>
        <taxon>Bacteria</taxon>
        <taxon>Pseudomonadati</taxon>
        <taxon>Campylobacterota</taxon>
        <taxon>Epsilonproteobacteria</taxon>
        <taxon>Campylobacterales</taxon>
        <taxon>Arcobacteraceae</taxon>
        <taxon>Halarcobacter</taxon>
    </lineage>
</organism>
<feature type="domain" description="Fe/B12 periplasmic-binding" evidence="1">
    <location>
        <begin position="43"/>
        <end position="308"/>
    </location>
</feature>
<dbReference type="PROSITE" id="PS50983">
    <property type="entry name" value="FE_B12_PBP"/>
    <property type="match status" value="1"/>
</dbReference>
<dbReference type="Gene3D" id="1.20.58.2180">
    <property type="match status" value="1"/>
</dbReference>
<dbReference type="EMBL" id="PDKJ01000002">
    <property type="protein sequence ID" value="RXJ69719.1"/>
    <property type="molecule type" value="Genomic_DNA"/>
</dbReference>
<evidence type="ECO:0000313" key="2">
    <source>
        <dbReference type="EMBL" id="RXJ69719.1"/>
    </source>
</evidence>
<dbReference type="PANTHER" id="PTHR30535:SF34">
    <property type="entry name" value="MOLYBDATE-BINDING PROTEIN MOLA"/>
    <property type="match status" value="1"/>
</dbReference>